<dbReference type="Pfam" id="PF08402">
    <property type="entry name" value="TOBE_2"/>
    <property type="match status" value="1"/>
</dbReference>
<dbReference type="InterPro" id="IPR008995">
    <property type="entry name" value="Mo/tungstate-bd_C_term_dom"/>
</dbReference>
<accession>A0A523W4T3</accession>
<dbReference type="SUPFAM" id="SSF50331">
    <property type="entry name" value="MOP-like"/>
    <property type="match status" value="1"/>
</dbReference>
<dbReference type="Gene3D" id="2.40.50.140">
    <property type="entry name" value="Nucleic acid-binding proteins"/>
    <property type="match status" value="1"/>
</dbReference>
<dbReference type="GO" id="GO:0043190">
    <property type="term" value="C:ATP-binding cassette (ABC) transporter complex"/>
    <property type="evidence" value="ECO:0007669"/>
    <property type="project" value="InterPro"/>
</dbReference>
<dbReference type="InterPro" id="IPR012340">
    <property type="entry name" value="NA-bd_OB-fold"/>
</dbReference>
<dbReference type="AlphaFoldDB" id="A0A523W4T3"/>
<organism evidence="2 3">
    <name type="scientific">Aerophobetes bacterium</name>
    <dbReference type="NCBI Taxonomy" id="2030807"/>
    <lineage>
        <taxon>Bacteria</taxon>
        <taxon>Candidatus Aerophobota</taxon>
    </lineage>
</organism>
<protein>
    <submittedName>
        <fullName evidence="2">TOBE domain-containing protein</fullName>
    </submittedName>
</protein>
<dbReference type="Gene3D" id="2.40.50.100">
    <property type="match status" value="1"/>
</dbReference>
<dbReference type="GO" id="GO:0022857">
    <property type="term" value="F:transmembrane transporter activity"/>
    <property type="evidence" value="ECO:0007669"/>
    <property type="project" value="InterPro"/>
</dbReference>
<dbReference type="GO" id="GO:0005524">
    <property type="term" value="F:ATP binding"/>
    <property type="evidence" value="ECO:0007669"/>
    <property type="project" value="InterPro"/>
</dbReference>
<sequence length="117" mass="13431">MVKLDKGRRRALIEIHPEFALEAAIQTSPEIDILKNQKVSVSIRPEYIVMSEGRMEERTNVFQGEILKRAFLGNFYDYRVRVGREVLQVQASHSQRIEVGGRVSVFMDPKLCVLLKG</sequence>
<dbReference type="Proteomes" id="UP000319130">
    <property type="component" value="Unassembled WGS sequence"/>
</dbReference>
<evidence type="ECO:0000313" key="2">
    <source>
        <dbReference type="EMBL" id="TET62034.1"/>
    </source>
</evidence>
<gene>
    <name evidence="2" type="ORF">E3J48_04910</name>
</gene>
<evidence type="ECO:0000259" key="1">
    <source>
        <dbReference type="Pfam" id="PF08402"/>
    </source>
</evidence>
<evidence type="ECO:0000313" key="3">
    <source>
        <dbReference type="Proteomes" id="UP000319130"/>
    </source>
</evidence>
<proteinExistence type="predicted"/>
<dbReference type="EMBL" id="SOIZ01000211">
    <property type="protein sequence ID" value="TET62034.1"/>
    <property type="molecule type" value="Genomic_DNA"/>
</dbReference>
<name>A0A523W4T3_UNCAE</name>
<feature type="domain" description="Transport-associated OB type 2" evidence="1">
    <location>
        <begin position="41"/>
        <end position="115"/>
    </location>
</feature>
<dbReference type="InterPro" id="IPR013611">
    <property type="entry name" value="Transp-assoc_OB_typ2"/>
</dbReference>
<comment type="caution">
    <text evidence="2">The sequence shown here is derived from an EMBL/GenBank/DDBJ whole genome shotgun (WGS) entry which is preliminary data.</text>
</comment>
<reference evidence="2 3" key="1">
    <citation type="submission" date="2019-03" db="EMBL/GenBank/DDBJ databases">
        <title>Metabolic potential of uncultured bacteria and archaea associated with petroleum seepage in deep-sea sediments.</title>
        <authorList>
            <person name="Dong X."/>
            <person name="Hubert C."/>
        </authorList>
    </citation>
    <scope>NUCLEOTIDE SEQUENCE [LARGE SCALE GENOMIC DNA]</scope>
    <source>
        <strain evidence="2">E29_bin52</strain>
    </source>
</reference>